<dbReference type="STRING" id="703135.A0A2A9NL88"/>
<evidence type="ECO:0000313" key="9">
    <source>
        <dbReference type="EMBL" id="PFH50094.1"/>
    </source>
</evidence>
<feature type="compositionally biased region" description="Polar residues" evidence="5">
    <location>
        <begin position="439"/>
        <end position="449"/>
    </location>
</feature>
<dbReference type="CDD" id="cd08029">
    <property type="entry name" value="LA_like_fungal"/>
    <property type="match status" value="1"/>
</dbReference>
<dbReference type="Gene3D" id="3.30.70.330">
    <property type="match status" value="1"/>
</dbReference>
<dbReference type="GO" id="GO:0005634">
    <property type="term" value="C:nucleus"/>
    <property type="evidence" value="ECO:0007669"/>
    <property type="project" value="UniProtKB-SubCell"/>
</dbReference>
<dbReference type="InterPro" id="IPR014886">
    <property type="entry name" value="La_xRRM"/>
</dbReference>
<dbReference type="GO" id="GO:0003729">
    <property type="term" value="F:mRNA binding"/>
    <property type="evidence" value="ECO:0007669"/>
    <property type="project" value="TreeGrafter"/>
</dbReference>
<evidence type="ECO:0000259" key="8">
    <source>
        <dbReference type="PROSITE" id="PS51939"/>
    </source>
</evidence>
<evidence type="ECO:0000259" key="7">
    <source>
        <dbReference type="PROSITE" id="PS50961"/>
    </source>
</evidence>
<dbReference type="PROSITE" id="PS50102">
    <property type="entry name" value="RRM"/>
    <property type="match status" value="1"/>
</dbReference>
<dbReference type="AlphaFoldDB" id="A0A2A9NL88"/>
<dbReference type="PROSITE" id="PS50961">
    <property type="entry name" value="HTH_LA"/>
    <property type="match status" value="1"/>
</dbReference>
<name>A0A2A9NL88_9AGAR</name>
<dbReference type="InterPro" id="IPR045180">
    <property type="entry name" value="La_dom_prot"/>
</dbReference>
<feature type="compositionally biased region" description="Basic and acidic residues" evidence="5">
    <location>
        <begin position="410"/>
        <end position="423"/>
    </location>
</feature>
<evidence type="ECO:0000256" key="2">
    <source>
        <dbReference type="ARBA" id="ARBA00022884"/>
    </source>
</evidence>
<dbReference type="Pfam" id="PF00076">
    <property type="entry name" value="RRM_1"/>
    <property type="match status" value="1"/>
</dbReference>
<dbReference type="InterPro" id="IPR002344">
    <property type="entry name" value="Lupus_La"/>
</dbReference>
<dbReference type="Gene3D" id="1.10.10.10">
    <property type="entry name" value="Winged helix-like DNA-binding domain superfamily/Winged helix DNA-binding domain"/>
    <property type="match status" value="1"/>
</dbReference>
<dbReference type="GO" id="GO:1990904">
    <property type="term" value="C:ribonucleoprotein complex"/>
    <property type="evidence" value="ECO:0007669"/>
    <property type="project" value="UniProtKB-UniRule"/>
</dbReference>
<organism evidence="9 10">
    <name type="scientific">Amanita thiersii Skay4041</name>
    <dbReference type="NCBI Taxonomy" id="703135"/>
    <lineage>
        <taxon>Eukaryota</taxon>
        <taxon>Fungi</taxon>
        <taxon>Dikarya</taxon>
        <taxon>Basidiomycota</taxon>
        <taxon>Agaricomycotina</taxon>
        <taxon>Agaricomycetes</taxon>
        <taxon>Agaricomycetidae</taxon>
        <taxon>Agaricales</taxon>
        <taxon>Pluteineae</taxon>
        <taxon>Amanitaceae</taxon>
        <taxon>Amanita</taxon>
    </lineage>
</organism>
<feature type="compositionally biased region" description="Gly residues" evidence="5">
    <location>
        <begin position="386"/>
        <end position="396"/>
    </location>
</feature>
<dbReference type="GO" id="GO:0006396">
    <property type="term" value="P:RNA processing"/>
    <property type="evidence" value="ECO:0007669"/>
    <property type="project" value="InterPro"/>
</dbReference>
<feature type="compositionally biased region" description="Basic residues" evidence="5">
    <location>
        <begin position="397"/>
        <end position="407"/>
    </location>
</feature>
<dbReference type="SUPFAM" id="SSF46785">
    <property type="entry name" value="Winged helix' DNA-binding domain"/>
    <property type="match status" value="1"/>
</dbReference>
<evidence type="ECO:0000256" key="3">
    <source>
        <dbReference type="ARBA" id="ARBA00023242"/>
    </source>
</evidence>
<dbReference type="InterPro" id="IPR006630">
    <property type="entry name" value="La_HTH"/>
</dbReference>
<dbReference type="Proteomes" id="UP000242287">
    <property type="component" value="Unassembled WGS sequence"/>
</dbReference>
<dbReference type="CDD" id="cd12291">
    <property type="entry name" value="RRM1_La"/>
    <property type="match status" value="1"/>
</dbReference>
<evidence type="ECO:0000313" key="10">
    <source>
        <dbReference type="Proteomes" id="UP000242287"/>
    </source>
</evidence>
<evidence type="ECO:0000256" key="1">
    <source>
        <dbReference type="ARBA" id="ARBA00004123"/>
    </source>
</evidence>
<dbReference type="InterPro" id="IPR036388">
    <property type="entry name" value="WH-like_DNA-bd_sf"/>
</dbReference>
<dbReference type="PROSITE" id="PS51939">
    <property type="entry name" value="XRRM"/>
    <property type="match status" value="1"/>
</dbReference>
<dbReference type="PRINTS" id="PR00302">
    <property type="entry name" value="LUPUSLA"/>
</dbReference>
<evidence type="ECO:0008006" key="11">
    <source>
        <dbReference type="Google" id="ProtNLM"/>
    </source>
</evidence>
<dbReference type="PANTHER" id="PTHR22792">
    <property type="entry name" value="LUPUS LA PROTEIN-RELATED"/>
    <property type="match status" value="1"/>
</dbReference>
<dbReference type="OrthoDB" id="439993at2759"/>
<dbReference type="InterPro" id="IPR035979">
    <property type="entry name" value="RBD_domain_sf"/>
</dbReference>
<dbReference type="SMART" id="SM00715">
    <property type="entry name" value="LA"/>
    <property type="match status" value="1"/>
</dbReference>
<keyword evidence="3" id="KW-0539">Nucleus</keyword>
<dbReference type="InterPro" id="IPR036390">
    <property type="entry name" value="WH_DNA-bd_sf"/>
</dbReference>
<proteinExistence type="predicted"/>
<feature type="region of interest" description="Disordered" evidence="5">
    <location>
        <begin position="362"/>
        <end position="449"/>
    </location>
</feature>
<dbReference type="Pfam" id="PF05383">
    <property type="entry name" value="La"/>
    <property type="match status" value="1"/>
</dbReference>
<dbReference type="SUPFAM" id="SSF54928">
    <property type="entry name" value="RNA-binding domain, RBD"/>
    <property type="match status" value="1"/>
</dbReference>
<keyword evidence="2 4" id="KW-0694">RNA-binding</keyword>
<reference evidence="9 10" key="1">
    <citation type="submission" date="2014-02" db="EMBL/GenBank/DDBJ databases">
        <title>Transposable element dynamics among asymbiotic and ectomycorrhizal Amanita fungi.</title>
        <authorList>
            <consortium name="DOE Joint Genome Institute"/>
            <person name="Hess J."/>
            <person name="Skrede I."/>
            <person name="Wolfe B."/>
            <person name="LaButti K."/>
            <person name="Ohm R.A."/>
            <person name="Grigoriev I.V."/>
            <person name="Pringle A."/>
        </authorList>
    </citation>
    <scope>NUCLEOTIDE SEQUENCE [LARGE SCALE GENOMIC DNA]</scope>
    <source>
        <strain evidence="9 10">SKay4041</strain>
    </source>
</reference>
<keyword evidence="10" id="KW-1185">Reference proteome</keyword>
<dbReference type="SMART" id="SM00360">
    <property type="entry name" value="RRM"/>
    <property type="match status" value="1"/>
</dbReference>
<dbReference type="EMBL" id="KZ302011">
    <property type="protein sequence ID" value="PFH50094.1"/>
    <property type="molecule type" value="Genomic_DNA"/>
</dbReference>
<sequence length="476" mass="53199">MATEVAAIAPKLAEAHDDKDKMLKATRQVEFYFADSNLPYDKFMWTLYSSSSDHWVPIQTVASFKRMREYTALGTEWVAQALQLSDFLEVDETKTKVRRKTEVTEPKDQFQRSIYAKGFGEEHPTLQEELEQYFDEYGRVNAVRMRRDQDKKFKSSVFVEFADFSTVEKFLGQKATWKGDELLTMSKEAYCDMKVKEKGLTGKAASTRKEVIQHRGFNAFRLMDGGKATTPDTNTEKEVYLDFLGHKIRIHKNEHGNGTVLEEDVPLVRGATLRFDGCSGEMSWSEVKEPLKQQFDGKAPFIKYNVGDDFGLVGFHKVLSDADIERVKEAVKTIKSQPITWSIPDEESEKTFQIERAQTAAKNAFASSQDTRGRPGGGRGGKSRGGRGGGRGGRGGRGGKYHGKRTGPSKTEDQPTTGEERGEKRKRAVEPDGGPDTGTRGNNAPPTLKTSFEADSELAKKKLKTNEGVAKPAESE</sequence>
<comment type="subcellular location">
    <subcellularLocation>
        <location evidence="1">Nucleus</location>
    </subcellularLocation>
</comment>
<feature type="domain" description="XRRM" evidence="8">
    <location>
        <begin position="266"/>
        <end position="390"/>
    </location>
</feature>
<protein>
    <recommendedName>
        <fullName evidence="11">HTH La-type RNA-binding domain-containing protein</fullName>
    </recommendedName>
</protein>
<feature type="domain" description="HTH La-type RNA-binding" evidence="7">
    <location>
        <begin position="15"/>
        <end position="107"/>
    </location>
</feature>
<dbReference type="InterPro" id="IPR000504">
    <property type="entry name" value="RRM_dom"/>
</dbReference>
<dbReference type="InterPro" id="IPR012677">
    <property type="entry name" value="Nucleotide-bd_a/b_plait_sf"/>
</dbReference>
<accession>A0A2A9NL88</accession>
<gene>
    <name evidence="9" type="ORF">AMATHDRAFT_75792</name>
</gene>
<dbReference type="PANTHER" id="PTHR22792:SF140">
    <property type="entry name" value="ACHILLES, ISOFORM A"/>
    <property type="match status" value="1"/>
</dbReference>
<evidence type="ECO:0000256" key="5">
    <source>
        <dbReference type="SAM" id="MobiDB-lite"/>
    </source>
</evidence>
<evidence type="ECO:0000256" key="4">
    <source>
        <dbReference type="PROSITE-ProRule" id="PRU00332"/>
    </source>
</evidence>
<evidence type="ECO:0000259" key="6">
    <source>
        <dbReference type="PROSITE" id="PS50102"/>
    </source>
</evidence>
<feature type="domain" description="RRM" evidence="6">
    <location>
        <begin position="112"/>
        <end position="196"/>
    </location>
</feature>